<dbReference type="Proteomes" id="UP000521017">
    <property type="component" value="Unassembled WGS sequence"/>
</dbReference>
<protein>
    <submittedName>
        <fullName evidence="5">DNA-binding Lrp family transcriptional regulator</fullName>
    </submittedName>
</protein>
<dbReference type="InterPro" id="IPR036388">
    <property type="entry name" value="WH-like_DNA-bd_sf"/>
</dbReference>
<dbReference type="Pfam" id="PF01037">
    <property type="entry name" value="AsnC_trans_reg"/>
    <property type="match status" value="1"/>
</dbReference>
<reference evidence="5 6" key="1">
    <citation type="submission" date="2020-08" db="EMBL/GenBank/DDBJ databases">
        <title>Genomic Encyclopedia of Type Strains, Phase IV (KMG-V): Genome sequencing to study the core and pangenomes of soil and plant-associated prokaryotes.</title>
        <authorList>
            <person name="Whitman W."/>
        </authorList>
    </citation>
    <scope>NUCLEOTIDE SEQUENCE [LARGE SCALE GENOMIC DNA]</scope>
    <source>
        <strain evidence="5 6">M2T3</strain>
    </source>
</reference>
<dbReference type="InterPro" id="IPR000485">
    <property type="entry name" value="AsnC-type_HTH_dom"/>
</dbReference>
<dbReference type="SUPFAM" id="SSF54909">
    <property type="entry name" value="Dimeric alpha+beta barrel"/>
    <property type="match status" value="1"/>
</dbReference>
<dbReference type="AlphaFoldDB" id="A0A7X0J838"/>
<evidence type="ECO:0000313" key="5">
    <source>
        <dbReference type="EMBL" id="MBB6502844.1"/>
    </source>
</evidence>
<evidence type="ECO:0000256" key="3">
    <source>
        <dbReference type="ARBA" id="ARBA00023163"/>
    </source>
</evidence>
<organism evidence="5 6">
    <name type="scientific">Pedobacter cryoconitis</name>
    <dbReference type="NCBI Taxonomy" id="188932"/>
    <lineage>
        <taxon>Bacteria</taxon>
        <taxon>Pseudomonadati</taxon>
        <taxon>Bacteroidota</taxon>
        <taxon>Sphingobacteriia</taxon>
        <taxon>Sphingobacteriales</taxon>
        <taxon>Sphingobacteriaceae</taxon>
        <taxon>Pedobacter</taxon>
    </lineage>
</organism>
<dbReference type="PROSITE" id="PS50956">
    <property type="entry name" value="HTH_ASNC_2"/>
    <property type="match status" value="1"/>
</dbReference>
<dbReference type="PROSITE" id="PS00519">
    <property type="entry name" value="HTH_ASNC_1"/>
    <property type="match status" value="1"/>
</dbReference>
<dbReference type="PRINTS" id="PR00033">
    <property type="entry name" value="HTHASNC"/>
</dbReference>
<dbReference type="GO" id="GO:0043200">
    <property type="term" value="P:response to amino acid"/>
    <property type="evidence" value="ECO:0007669"/>
    <property type="project" value="TreeGrafter"/>
</dbReference>
<feature type="domain" description="HTH asnC-type" evidence="4">
    <location>
        <begin position="5"/>
        <end position="71"/>
    </location>
</feature>
<dbReference type="GO" id="GO:0043565">
    <property type="term" value="F:sequence-specific DNA binding"/>
    <property type="evidence" value="ECO:0007669"/>
    <property type="project" value="InterPro"/>
</dbReference>
<dbReference type="PANTHER" id="PTHR30154:SF34">
    <property type="entry name" value="TRANSCRIPTIONAL REGULATOR AZLB"/>
    <property type="match status" value="1"/>
</dbReference>
<keyword evidence="2 5" id="KW-0238">DNA-binding</keyword>
<dbReference type="PANTHER" id="PTHR30154">
    <property type="entry name" value="LEUCINE-RESPONSIVE REGULATORY PROTEIN"/>
    <property type="match status" value="1"/>
</dbReference>
<dbReference type="Gene3D" id="1.10.10.10">
    <property type="entry name" value="Winged helix-like DNA-binding domain superfamily/Winged helix DNA-binding domain"/>
    <property type="match status" value="1"/>
</dbReference>
<accession>A0A7X0J838</accession>
<dbReference type="InterPro" id="IPR019888">
    <property type="entry name" value="Tscrpt_reg_AsnC-like"/>
</dbReference>
<dbReference type="InterPro" id="IPR011008">
    <property type="entry name" value="Dimeric_a/b-barrel"/>
</dbReference>
<keyword evidence="1" id="KW-0805">Transcription regulation</keyword>
<dbReference type="InterPro" id="IPR019885">
    <property type="entry name" value="Tscrpt_reg_HTH_AsnC-type_CS"/>
</dbReference>
<proteinExistence type="predicted"/>
<name>A0A7X0J838_9SPHI</name>
<dbReference type="EMBL" id="JACHCC010000016">
    <property type="protein sequence ID" value="MBB6502844.1"/>
    <property type="molecule type" value="Genomic_DNA"/>
</dbReference>
<dbReference type="GO" id="GO:0005829">
    <property type="term" value="C:cytosol"/>
    <property type="evidence" value="ECO:0007669"/>
    <property type="project" value="TreeGrafter"/>
</dbReference>
<evidence type="ECO:0000313" key="6">
    <source>
        <dbReference type="Proteomes" id="UP000521017"/>
    </source>
</evidence>
<dbReference type="InterPro" id="IPR019887">
    <property type="entry name" value="Tscrpt_reg_AsnC/Lrp_C"/>
</dbReference>
<evidence type="ECO:0000256" key="2">
    <source>
        <dbReference type="ARBA" id="ARBA00023125"/>
    </source>
</evidence>
<comment type="caution">
    <text evidence="5">The sequence shown here is derived from an EMBL/GenBank/DDBJ whole genome shotgun (WGS) entry which is preliminary data.</text>
</comment>
<dbReference type="RefSeq" id="WP_184629088.1">
    <property type="nucleotide sequence ID" value="NZ_JACHCC010000016.1"/>
</dbReference>
<evidence type="ECO:0000259" key="4">
    <source>
        <dbReference type="PROSITE" id="PS50956"/>
    </source>
</evidence>
<sequence length="154" mass="17649">MEKKLDKLDISILRQLQEDSSRPYKQMAGNLNTSPTTICDRIRKLEKRGFIIAYVAVLERRKLKQDVLAYIYLNLSRCSAEVINAFRDAVSEIREVCECCTVTGRYNIRLKITTTDSNMLSSIERKIAGIKNVMTIETYVVLDNIIADSGFNFQ</sequence>
<dbReference type="Pfam" id="PF13404">
    <property type="entry name" value="HTH_AsnC-type"/>
    <property type="match status" value="1"/>
</dbReference>
<evidence type="ECO:0000256" key="1">
    <source>
        <dbReference type="ARBA" id="ARBA00023015"/>
    </source>
</evidence>
<dbReference type="InterPro" id="IPR036390">
    <property type="entry name" value="WH_DNA-bd_sf"/>
</dbReference>
<keyword evidence="3" id="KW-0804">Transcription</keyword>
<gene>
    <name evidence="5" type="ORF">HDF25_005027</name>
</gene>
<dbReference type="Gene3D" id="3.30.70.920">
    <property type="match status" value="1"/>
</dbReference>
<dbReference type="SMART" id="SM00344">
    <property type="entry name" value="HTH_ASNC"/>
    <property type="match status" value="1"/>
</dbReference>
<dbReference type="SUPFAM" id="SSF46785">
    <property type="entry name" value="Winged helix' DNA-binding domain"/>
    <property type="match status" value="1"/>
</dbReference>